<dbReference type="Gene3D" id="1.10.3750.10">
    <property type="entry name" value="YhaI-like"/>
    <property type="match status" value="1"/>
</dbReference>
<gene>
    <name evidence="1" type="ORF">RWD45_03315</name>
</gene>
<name>A0ABU5CQS4_9BACI</name>
<reference evidence="1 2" key="1">
    <citation type="submission" date="2023-10" db="EMBL/GenBank/DDBJ databases">
        <title>Virgibacillus soli CC-YMP-6 genome.</title>
        <authorList>
            <person name="Miliotis G."/>
            <person name="Sengupta P."/>
            <person name="Hameed A."/>
            <person name="Chuvochina M."/>
            <person name="Mcdonagh F."/>
            <person name="Simpson A.C."/>
            <person name="Singh N.K."/>
            <person name="Rekha P.D."/>
            <person name="Raman K."/>
            <person name="Hugenholtz P."/>
            <person name="Venkateswaran K."/>
        </authorList>
    </citation>
    <scope>NUCLEOTIDE SEQUENCE [LARGE SCALE GENOMIC DNA]</scope>
    <source>
        <strain evidence="1 2">CC-YMP-6</strain>
    </source>
</reference>
<dbReference type="InterPro" id="IPR015058">
    <property type="entry name" value="DUF1878"/>
</dbReference>
<protein>
    <submittedName>
        <fullName evidence="1">DUF1878 family protein</fullName>
    </submittedName>
</protein>
<comment type="caution">
    <text evidence="1">The sequence shown here is derived from an EMBL/GenBank/DDBJ whole genome shotgun (WGS) entry which is preliminary data.</text>
</comment>
<sequence length="124" mass="14592">MERVSENETTVFHLHLLANVIDMEAYPFIRMVIQANLSKNEYDELMHLLAILNEKYQLQKDEGLLDFSSLLMLLAEKLSEKLQPNELVFALHKEGYYPELMEEFIGIMQFTGQDQALSRNKKRR</sequence>
<dbReference type="RefSeq" id="WP_320378596.1">
    <property type="nucleotide sequence ID" value="NZ_JAWDIQ010000001.1"/>
</dbReference>
<dbReference type="InterPro" id="IPR035945">
    <property type="entry name" value="YhaI-like_sf"/>
</dbReference>
<dbReference type="SUPFAM" id="SSF109915">
    <property type="entry name" value="Hypothetical protein YhaI"/>
    <property type="match status" value="1"/>
</dbReference>
<proteinExistence type="predicted"/>
<keyword evidence="2" id="KW-1185">Reference proteome</keyword>
<evidence type="ECO:0000313" key="1">
    <source>
        <dbReference type="EMBL" id="MDY0407815.1"/>
    </source>
</evidence>
<accession>A0ABU5CQS4</accession>
<organism evidence="1 2">
    <name type="scientific">Paracerasibacillus soli</name>
    <dbReference type="NCBI Taxonomy" id="480284"/>
    <lineage>
        <taxon>Bacteria</taxon>
        <taxon>Bacillati</taxon>
        <taxon>Bacillota</taxon>
        <taxon>Bacilli</taxon>
        <taxon>Bacillales</taxon>
        <taxon>Bacillaceae</taxon>
        <taxon>Paracerasibacillus</taxon>
    </lineage>
</organism>
<evidence type="ECO:0000313" key="2">
    <source>
        <dbReference type="Proteomes" id="UP001275315"/>
    </source>
</evidence>
<dbReference type="Proteomes" id="UP001275315">
    <property type="component" value="Unassembled WGS sequence"/>
</dbReference>
<dbReference type="Pfam" id="PF08963">
    <property type="entry name" value="DUF1878"/>
    <property type="match status" value="1"/>
</dbReference>
<dbReference type="EMBL" id="JAWDIQ010000001">
    <property type="protein sequence ID" value="MDY0407815.1"/>
    <property type="molecule type" value="Genomic_DNA"/>
</dbReference>